<keyword evidence="3" id="KW-0378">Hydrolase</keyword>
<reference evidence="2 4" key="1">
    <citation type="submission" date="2015-09" db="EMBL/GenBank/DDBJ databases">
        <authorList>
            <consortium name="Pathogen Informatics"/>
        </authorList>
    </citation>
    <scope>NUCLEOTIDE SEQUENCE [LARGE SCALE GENOMIC DNA]</scope>
    <source>
        <strain evidence="2 4">2789STDY5834939</strain>
    </source>
</reference>
<dbReference type="GO" id="GO:0016787">
    <property type="term" value="F:hydrolase activity"/>
    <property type="evidence" value="ECO:0007669"/>
    <property type="project" value="UniProtKB-KW"/>
</dbReference>
<dbReference type="SUPFAM" id="SSF69279">
    <property type="entry name" value="Phage tail proteins"/>
    <property type="match status" value="1"/>
</dbReference>
<sequence length="321" mass="35955">MKADLIIQNGDTIYYPVIEEGITLDWERKGSPGKLKFSCIKDDALYFQEGNAVKLAVDGTDLFYGFVFTKSRSGKSPYLIEVTAYDQLRYFKNKDTYVYSNKKANEVIEMLAEDFGLNVGMLEDTGYVIASRSEDNATLFDIVQNALDETLQAKTQLYVLYDDVGKLTLKNIENMKLDLLIDADTIGDYSYSSTIDSQTYNQVKISFENKNTGKREIFIAKDSANINAWGLLQYTDTVELSASGAAKAEALLKLYNTITRSLSVSDALGDIRVRAGSSVIVMLALGDINIQSYLLVERVTHKFRQNQHLMDLKLRGGTFVS</sequence>
<dbReference type="Pfam" id="PF24032">
    <property type="entry name" value="YQBQ"/>
    <property type="match status" value="1"/>
</dbReference>
<dbReference type="OrthoDB" id="1698671at2"/>
<dbReference type="Proteomes" id="UP000095765">
    <property type="component" value="Unassembled WGS sequence"/>
</dbReference>
<dbReference type="EMBL" id="NFKP01000036">
    <property type="protein sequence ID" value="OUP67123.1"/>
    <property type="molecule type" value="Genomic_DNA"/>
</dbReference>
<feature type="domain" description="YqbQ/XkdQ" evidence="1">
    <location>
        <begin position="22"/>
        <end position="315"/>
    </location>
</feature>
<evidence type="ECO:0000313" key="4">
    <source>
        <dbReference type="Proteomes" id="UP000095765"/>
    </source>
</evidence>
<gene>
    <name evidence="3" type="ORF">B5F11_18600</name>
    <name evidence="2" type="ORF">ERS852551_03531</name>
</gene>
<accession>A0A174UIK6</accession>
<name>A0A174UIK6_9FIRM</name>
<proteinExistence type="predicted"/>
<dbReference type="AlphaFoldDB" id="A0A174UIK6"/>
<dbReference type="RefSeq" id="WP_055246093.1">
    <property type="nucleotide sequence ID" value="NZ_CABIWA010000027.1"/>
</dbReference>
<evidence type="ECO:0000259" key="1">
    <source>
        <dbReference type="Pfam" id="PF24032"/>
    </source>
</evidence>
<evidence type="ECO:0000313" key="5">
    <source>
        <dbReference type="Proteomes" id="UP000196386"/>
    </source>
</evidence>
<dbReference type="EMBL" id="CZBE01000036">
    <property type="protein sequence ID" value="CUQ20551.1"/>
    <property type="molecule type" value="Genomic_DNA"/>
</dbReference>
<dbReference type="InterPro" id="IPR056937">
    <property type="entry name" value="YqbQ/XkdQ"/>
</dbReference>
<evidence type="ECO:0000313" key="2">
    <source>
        <dbReference type="EMBL" id="CUQ20551.1"/>
    </source>
</evidence>
<evidence type="ECO:0000313" key="3">
    <source>
        <dbReference type="EMBL" id="OUP67123.1"/>
    </source>
</evidence>
<organism evidence="2 4">
    <name type="scientific">Anaerotruncus colihominis</name>
    <dbReference type="NCBI Taxonomy" id="169435"/>
    <lineage>
        <taxon>Bacteria</taxon>
        <taxon>Bacillati</taxon>
        <taxon>Bacillota</taxon>
        <taxon>Clostridia</taxon>
        <taxon>Eubacteriales</taxon>
        <taxon>Oscillospiraceae</taxon>
        <taxon>Anaerotruncus</taxon>
    </lineage>
</organism>
<reference evidence="3" key="3">
    <citation type="journal article" date="2018" name="BMC Genomics">
        <title>Whole genome sequencing and function prediction of 133 gut anaerobes isolated from chicken caecum in pure cultures.</title>
        <authorList>
            <person name="Medvecky M."/>
            <person name="Cejkova D."/>
            <person name="Polansky O."/>
            <person name="Karasova D."/>
            <person name="Kubasova T."/>
            <person name="Cizek A."/>
            <person name="Rychlik I."/>
        </authorList>
    </citation>
    <scope>NUCLEOTIDE SEQUENCE</scope>
    <source>
        <strain evidence="3">An175</strain>
    </source>
</reference>
<reference evidence="5" key="2">
    <citation type="submission" date="2017-04" db="EMBL/GenBank/DDBJ databases">
        <title>Function of individual gut microbiota members based on whole genome sequencing of pure cultures obtained from chicken caecum.</title>
        <authorList>
            <person name="Medvecky M."/>
            <person name="Cejkova D."/>
            <person name="Polansky O."/>
            <person name="Karasova D."/>
            <person name="Kubasova T."/>
            <person name="Cizek A."/>
            <person name="Rychlik I."/>
        </authorList>
    </citation>
    <scope>NUCLEOTIDE SEQUENCE [LARGE SCALE GENOMIC DNA]</scope>
    <source>
        <strain evidence="5">An175</strain>
    </source>
</reference>
<protein>
    <submittedName>
        <fullName evidence="3">Hydrolase</fullName>
    </submittedName>
</protein>
<dbReference type="Proteomes" id="UP000196386">
    <property type="component" value="Unassembled WGS sequence"/>
</dbReference>